<keyword evidence="4" id="KW-1185">Reference proteome</keyword>
<feature type="domain" description="Myb/SANT-like" evidence="2">
    <location>
        <begin position="287"/>
        <end position="376"/>
    </location>
</feature>
<dbReference type="OrthoDB" id="1848055at2759"/>
<evidence type="ECO:0000313" key="3">
    <source>
        <dbReference type="EMBL" id="KAF8410465.1"/>
    </source>
</evidence>
<dbReference type="Proteomes" id="UP000655225">
    <property type="component" value="Unassembled WGS sequence"/>
</dbReference>
<dbReference type="EMBL" id="JABCRI010000002">
    <property type="protein sequence ID" value="KAF8410465.1"/>
    <property type="molecule type" value="Genomic_DNA"/>
</dbReference>
<protein>
    <recommendedName>
        <fullName evidence="2">Myb/SANT-like domain-containing protein</fullName>
    </recommendedName>
</protein>
<evidence type="ECO:0000259" key="2">
    <source>
        <dbReference type="Pfam" id="PF12776"/>
    </source>
</evidence>
<dbReference type="PANTHER" id="PTHR47584">
    <property type="match status" value="1"/>
</dbReference>
<evidence type="ECO:0000256" key="1">
    <source>
        <dbReference type="SAM" id="MobiDB-lite"/>
    </source>
</evidence>
<name>A0A834ZNA2_TETSI</name>
<evidence type="ECO:0000313" key="4">
    <source>
        <dbReference type="Proteomes" id="UP000655225"/>
    </source>
</evidence>
<comment type="caution">
    <text evidence="3">The sequence shown here is derived from an EMBL/GenBank/DDBJ whole genome shotgun (WGS) entry which is preliminary data.</text>
</comment>
<reference evidence="3 4" key="1">
    <citation type="submission" date="2020-04" db="EMBL/GenBank/DDBJ databases">
        <title>Plant Genome Project.</title>
        <authorList>
            <person name="Zhang R.-G."/>
        </authorList>
    </citation>
    <scope>NUCLEOTIDE SEQUENCE [LARGE SCALE GENOMIC DNA]</scope>
    <source>
        <strain evidence="3">YNK0</strain>
        <tissue evidence="3">Leaf</tissue>
    </source>
</reference>
<feature type="region of interest" description="Disordered" evidence="1">
    <location>
        <begin position="1"/>
        <end position="43"/>
    </location>
</feature>
<organism evidence="3 4">
    <name type="scientific">Tetracentron sinense</name>
    <name type="common">Spur-leaf</name>
    <dbReference type="NCBI Taxonomy" id="13715"/>
    <lineage>
        <taxon>Eukaryota</taxon>
        <taxon>Viridiplantae</taxon>
        <taxon>Streptophyta</taxon>
        <taxon>Embryophyta</taxon>
        <taxon>Tracheophyta</taxon>
        <taxon>Spermatophyta</taxon>
        <taxon>Magnoliopsida</taxon>
        <taxon>Trochodendrales</taxon>
        <taxon>Trochodendraceae</taxon>
        <taxon>Tetracentron</taxon>
    </lineage>
</organism>
<dbReference type="InterPro" id="IPR045026">
    <property type="entry name" value="LIMYB"/>
</dbReference>
<dbReference type="AlphaFoldDB" id="A0A834ZNA2"/>
<dbReference type="OMA" id="AWKIIRD"/>
<accession>A0A834ZNA2</accession>
<feature type="compositionally biased region" description="Polar residues" evidence="1">
    <location>
        <begin position="28"/>
        <end position="43"/>
    </location>
</feature>
<dbReference type="PANTHER" id="PTHR47584:SF2">
    <property type="entry name" value="L10-INTERACTING MYB DOMAIN-CONTAINING PROTEIN-LIKE"/>
    <property type="match status" value="1"/>
</dbReference>
<dbReference type="InterPro" id="IPR024752">
    <property type="entry name" value="Myb/SANT-like_dom"/>
</dbReference>
<sequence length="575" mass="66255">MPETNLPAATSRKRSRRSIKSEFDPKQIDNQTSEYQTNQDQSRAKWSTSNTKIFADLLVEQILQGNRSNNVFNKKAWKYIRDEFNKQTGLKFDRQQLKNHLDVLRKRYNYMKTLLDQIGFCWDESHHMVIAEDNTWEKYIEEHPEAETIRKKGCPIYDKLCMIFSEPGADRRYPLSDSRTSMHQVLVMFDLNIVSVIPYSGFSWDKSRCMVIGENEVWEKYIELQAHPEAETIRIKGCLIYEQLCRIFSEQGPDGGYASFDLQTATPQVDSEPSQDQSKHDQSRAKWTIFLDKIFADLLVGQAQQNSVSNKKAWKRIRDEFNKQTGLKFDEQQLRNHQSVLRRWYNNIKSLLDQSGFSWDESRHMVVAKDEVWEKYIKAHPEADTIRIKGCPIYKQLCNIFSESGVGGRYVQSSHDIDLDEDRVKMETPMSSTSPETTSISANPVAGSMFVQEEASSHSAEEMNASDGPNTHWFVTPRTLAHHRRIQTGTSHTIADAMIEMASATKLRAAALAQNGDKFSISNCVKVLNEMQGIDQGLYLSALDVFQDPDRRETFISIKSNIRLAWLKGKCNFSF</sequence>
<dbReference type="Pfam" id="PF12776">
    <property type="entry name" value="Myb_DNA-bind_3"/>
    <property type="match status" value="2"/>
</dbReference>
<feature type="domain" description="Myb/SANT-like" evidence="2">
    <location>
        <begin position="45"/>
        <end position="139"/>
    </location>
</feature>
<proteinExistence type="predicted"/>
<gene>
    <name evidence="3" type="ORF">HHK36_002994</name>
</gene>